<keyword evidence="4 12" id="KW-0645">Protease</keyword>
<dbReference type="FunFam" id="2.40.70.10:FF:000060">
    <property type="entry name" value="Aspartic-type endopeptidase ctsD"/>
    <property type="match status" value="1"/>
</dbReference>
<evidence type="ECO:0000256" key="4">
    <source>
        <dbReference type="ARBA" id="ARBA00022670"/>
    </source>
</evidence>
<dbReference type="OrthoDB" id="2747330at2759"/>
<dbReference type="EMBL" id="LK056657">
    <property type="protein sequence ID" value="CDU22818.1"/>
    <property type="molecule type" value="Genomic_DNA"/>
</dbReference>
<feature type="domain" description="Peptidase A1" evidence="15">
    <location>
        <begin position="276"/>
        <end position="589"/>
    </location>
</feature>
<evidence type="ECO:0000256" key="13">
    <source>
        <dbReference type="SAM" id="MobiDB-lite"/>
    </source>
</evidence>
<feature type="compositionally biased region" description="Polar residues" evidence="13">
    <location>
        <begin position="85"/>
        <end position="94"/>
    </location>
</feature>
<evidence type="ECO:0000313" key="16">
    <source>
        <dbReference type="EMBL" id="CDU22818.1"/>
    </source>
</evidence>
<keyword evidence="8" id="KW-0472">Membrane</keyword>
<feature type="region of interest" description="Disordered" evidence="13">
    <location>
        <begin position="75"/>
        <end position="106"/>
    </location>
</feature>
<evidence type="ECO:0000256" key="12">
    <source>
        <dbReference type="RuleBase" id="RU000454"/>
    </source>
</evidence>
<evidence type="ECO:0000259" key="15">
    <source>
        <dbReference type="PROSITE" id="PS51767"/>
    </source>
</evidence>
<evidence type="ECO:0000256" key="8">
    <source>
        <dbReference type="ARBA" id="ARBA00023136"/>
    </source>
</evidence>
<keyword evidence="10" id="KW-0449">Lipoprotein</keyword>
<dbReference type="PANTHER" id="PTHR47966:SF75">
    <property type="entry name" value="ENDOPEPTIDASE (CTSD), PUTATIVE (AFU_ORTHOLOGUE AFUA_4G07040)-RELATED"/>
    <property type="match status" value="1"/>
</dbReference>
<comment type="subcellular location">
    <subcellularLocation>
        <location evidence="1">Cell membrane</location>
    </subcellularLocation>
</comment>
<dbReference type="GO" id="GO:0005886">
    <property type="term" value="C:plasma membrane"/>
    <property type="evidence" value="ECO:0007669"/>
    <property type="project" value="UniProtKB-SubCell"/>
</dbReference>
<evidence type="ECO:0000256" key="2">
    <source>
        <dbReference type="ARBA" id="ARBA00007447"/>
    </source>
</evidence>
<dbReference type="PROSITE" id="PS51767">
    <property type="entry name" value="PEPTIDASE_A1"/>
    <property type="match status" value="1"/>
</dbReference>
<dbReference type="PRINTS" id="PR00792">
    <property type="entry name" value="PEPSIN"/>
</dbReference>
<keyword evidence="3" id="KW-1003">Cell membrane</keyword>
<evidence type="ECO:0000256" key="10">
    <source>
        <dbReference type="ARBA" id="ARBA00023288"/>
    </source>
</evidence>
<dbReference type="FunFam" id="2.40.70.10:FF:000085">
    <property type="entry name" value="Aspartic-type endopeptidase (CtsD), putative"/>
    <property type="match status" value="1"/>
</dbReference>
<dbReference type="PROSITE" id="PS00141">
    <property type="entry name" value="ASP_PROTEASE"/>
    <property type="match status" value="2"/>
</dbReference>
<feature type="compositionally biased region" description="Polar residues" evidence="13">
    <location>
        <begin position="180"/>
        <end position="199"/>
    </location>
</feature>
<feature type="chain" id="PRO_5007281207" evidence="14">
    <location>
        <begin position="21"/>
        <end position="612"/>
    </location>
</feature>
<dbReference type="InterPro" id="IPR001969">
    <property type="entry name" value="Aspartic_peptidase_AS"/>
</dbReference>
<feature type="signal peptide" evidence="14">
    <location>
        <begin position="1"/>
        <end position="20"/>
    </location>
</feature>
<dbReference type="CDD" id="cd05471">
    <property type="entry name" value="pepsin_like"/>
    <property type="match status" value="1"/>
</dbReference>
<reference evidence="16" key="1">
    <citation type="submission" date="2014-06" db="EMBL/GenBank/DDBJ databases">
        <authorList>
            <person name="Ju J."/>
            <person name="Zhang J."/>
        </authorList>
    </citation>
    <scope>NUCLEOTIDE SEQUENCE</scope>
    <source>
        <strain evidence="16">SscI8</strain>
    </source>
</reference>
<dbReference type="InterPro" id="IPR033121">
    <property type="entry name" value="PEPTIDASE_A1"/>
</dbReference>
<dbReference type="InterPro" id="IPR034164">
    <property type="entry name" value="Pepsin-like_dom"/>
</dbReference>
<dbReference type="GO" id="GO:0004190">
    <property type="term" value="F:aspartic-type endopeptidase activity"/>
    <property type="evidence" value="ECO:0007669"/>
    <property type="project" value="UniProtKB-KW"/>
</dbReference>
<keyword evidence="5 14" id="KW-0732">Signal</keyword>
<sequence length="612" mass="64622">MKKFSNQFLTLLLVLLSIGAFDFHTLLGHIHSSHGSVNSGPWPAASAVPLYANSEASMLQARSRKPRVGIVVKSSSGSSLKSGATPLNTITTGGSKSSSSVFENPDGRVGMKVQLKRLERNQDGNPLMLYQRHINRANSKLASILGRAAPTSAEMQQALERRKLSILARRGLLSEDPSILSRSSQRITSPRQGYTTHTTSGGELQRRFLSSIMDDLFGRTGLESGSEAKPTIQQVANEGYPQADLIASQSANLTLASAPTTVQILGLDIESNDIGYVATIEIGSANQTFRMLIDSGSADTWVPSTSCSACGSTHTQLGGSTSDTFQSRSTSFSITYGTGEVSGHLATDNFEIAGLALTNYTFAVTTQESSDFADDTVPFDGLMGLARSELSNAGQPTPIDALYGEGKVQVPVMGYHLGRVADGYNDGEVTFGGVDPAKYSGNITEIDNVSTKGFWEADIDAVSVGGDDLGLTGRTAILDTGTTLIVAPQTDADAVHAKIKGSKSDGQGGYTIPCTTTTQVSFSFGGKVFPVDTRDMLFLPVDSNNFEGDCVSAISAGNVGQNNEWLVGATFLKNVYFATNTKANKIGLAKLNTTESATKSNSNSTKITSSSE</sequence>
<evidence type="ECO:0000256" key="5">
    <source>
        <dbReference type="ARBA" id="ARBA00022729"/>
    </source>
</evidence>
<dbReference type="InterPro" id="IPR001461">
    <property type="entry name" value="Aspartic_peptidase_A1"/>
</dbReference>
<feature type="active site" evidence="11">
    <location>
        <position position="479"/>
    </location>
</feature>
<keyword evidence="9" id="KW-0325">Glycoprotein</keyword>
<evidence type="ECO:0000256" key="6">
    <source>
        <dbReference type="ARBA" id="ARBA00022750"/>
    </source>
</evidence>
<dbReference type="Pfam" id="PF00026">
    <property type="entry name" value="Asp"/>
    <property type="match status" value="1"/>
</dbReference>
<dbReference type="InterPro" id="IPR021109">
    <property type="entry name" value="Peptidase_aspartic_dom_sf"/>
</dbReference>
<dbReference type="AlphaFoldDB" id="A0A127Z9L6"/>
<evidence type="ECO:0000256" key="11">
    <source>
        <dbReference type="PIRSR" id="PIRSR601461-1"/>
    </source>
</evidence>
<dbReference type="GO" id="GO:0006508">
    <property type="term" value="P:proteolysis"/>
    <property type="evidence" value="ECO:0007669"/>
    <property type="project" value="UniProtKB-KW"/>
</dbReference>
<gene>
    <name evidence="16" type="ORF">SPSC_01448</name>
</gene>
<feature type="active site" evidence="11">
    <location>
        <position position="294"/>
    </location>
</feature>
<accession>A0A127Z9L6</accession>
<protein>
    <submittedName>
        <fullName evidence="16">Related to extracellular aspartic proteinase</fullName>
    </submittedName>
</protein>
<dbReference type="Gene3D" id="2.40.70.10">
    <property type="entry name" value="Acid Proteases"/>
    <property type="match status" value="2"/>
</dbReference>
<comment type="similarity">
    <text evidence="2 12">Belongs to the peptidase A1 family.</text>
</comment>
<proteinExistence type="inferred from homology"/>
<feature type="region of interest" description="Disordered" evidence="13">
    <location>
        <begin position="179"/>
        <end position="199"/>
    </location>
</feature>
<evidence type="ECO:0000256" key="9">
    <source>
        <dbReference type="ARBA" id="ARBA00023180"/>
    </source>
</evidence>
<evidence type="ECO:0000256" key="1">
    <source>
        <dbReference type="ARBA" id="ARBA00004236"/>
    </source>
</evidence>
<dbReference type="SUPFAM" id="SSF50630">
    <property type="entry name" value="Acid proteases"/>
    <property type="match status" value="1"/>
</dbReference>
<keyword evidence="6 12" id="KW-0064">Aspartyl protease</keyword>
<evidence type="ECO:0000256" key="7">
    <source>
        <dbReference type="ARBA" id="ARBA00022801"/>
    </source>
</evidence>
<evidence type="ECO:0000256" key="14">
    <source>
        <dbReference type="SAM" id="SignalP"/>
    </source>
</evidence>
<keyword evidence="7 12" id="KW-0378">Hydrolase</keyword>
<organism evidence="16">
    <name type="scientific">Sporisorium scitamineum</name>
    <dbReference type="NCBI Taxonomy" id="49012"/>
    <lineage>
        <taxon>Eukaryota</taxon>
        <taxon>Fungi</taxon>
        <taxon>Dikarya</taxon>
        <taxon>Basidiomycota</taxon>
        <taxon>Ustilaginomycotina</taxon>
        <taxon>Ustilaginomycetes</taxon>
        <taxon>Ustilaginales</taxon>
        <taxon>Ustilaginaceae</taxon>
        <taxon>Sporisorium</taxon>
    </lineage>
</organism>
<dbReference type="PANTHER" id="PTHR47966">
    <property type="entry name" value="BETA-SITE APP-CLEAVING ENZYME, ISOFORM A-RELATED"/>
    <property type="match status" value="1"/>
</dbReference>
<evidence type="ECO:0000256" key="3">
    <source>
        <dbReference type="ARBA" id="ARBA00022475"/>
    </source>
</evidence>
<name>A0A127Z9L6_9BASI</name>